<name>A0A8H6Z0H0_9AGAR</name>
<dbReference type="EMBL" id="JACAZH010000005">
    <property type="protein sequence ID" value="KAF7368116.1"/>
    <property type="molecule type" value="Genomic_DNA"/>
</dbReference>
<dbReference type="AlphaFoldDB" id="A0A8H6Z0H0"/>
<feature type="transmembrane region" description="Helical" evidence="2">
    <location>
        <begin position="222"/>
        <end position="245"/>
    </location>
</feature>
<evidence type="ECO:0000256" key="1">
    <source>
        <dbReference type="SAM" id="MobiDB-lite"/>
    </source>
</evidence>
<dbReference type="Proteomes" id="UP000623467">
    <property type="component" value="Unassembled WGS sequence"/>
</dbReference>
<feature type="transmembrane region" description="Helical" evidence="2">
    <location>
        <begin position="99"/>
        <end position="118"/>
    </location>
</feature>
<comment type="caution">
    <text evidence="3">The sequence shown here is derived from an EMBL/GenBank/DDBJ whole genome shotgun (WGS) entry which is preliminary data.</text>
</comment>
<proteinExistence type="predicted"/>
<keyword evidence="2" id="KW-1133">Transmembrane helix</keyword>
<reference evidence="3" key="1">
    <citation type="submission" date="2020-05" db="EMBL/GenBank/DDBJ databases">
        <title>Mycena genomes resolve the evolution of fungal bioluminescence.</title>
        <authorList>
            <person name="Tsai I.J."/>
        </authorList>
    </citation>
    <scope>NUCLEOTIDE SEQUENCE</scope>
    <source>
        <strain evidence="3">160909Yilan</strain>
    </source>
</reference>
<feature type="transmembrane region" description="Helical" evidence="2">
    <location>
        <begin position="60"/>
        <end position="79"/>
    </location>
</feature>
<evidence type="ECO:0000256" key="2">
    <source>
        <dbReference type="SAM" id="Phobius"/>
    </source>
</evidence>
<keyword evidence="4" id="KW-1185">Reference proteome</keyword>
<evidence type="ECO:0000313" key="4">
    <source>
        <dbReference type="Proteomes" id="UP000623467"/>
    </source>
</evidence>
<dbReference type="OrthoDB" id="3058001at2759"/>
<keyword evidence="2" id="KW-0472">Membrane</keyword>
<sequence length="249" mass="28032">MTAKRTDSTTLEGMETARSTSPVPSAPPANGTRPKVTAWRLLNTTLLVGFGIYKSCHSTLGVSTSDWIICIGWAIVAYWGTYMESEAPAVAPWFFIRDIFQPTRLVVAEAITSAWFIWGLRLPYLWTLSTKEADRTVPTYLWIVCVSNALFTPVQFWDRVSDSRIITWGCRRWMQFHPAERPELTDVFLLCKLIAGLANATQVAYDLYHFTRGSDPAPSVTYTWLITTSISLFVPAAICGMYLAVRRQS</sequence>
<organism evidence="3 4">
    <name type="scientific">Mycena sanguinolenta</name>
    <dbReference type="NCBI Taxonomy" id="230812"/>
    <lineage>
        <taxon>Eukaryota</taxon>
        <taxon>Fungi</taxon>
        <taxon>Dikarya</taxon>
        <taxon>Basidiomycota</taxon>
        <taxon>Agaricomycotina</taxon>
        <taxon>Agaricomycetes</taxon>
        <taxon>Agaricomycetidae</taxon>
        <taxon>Agaricales</taxon>
        <taxon>Marasmiineae</taxon>
        <taxon>Mycenaceae</taxon>
        <taxon>Mycena</taxon>
    </lineage>
</organism>
<gene>
    <name evidence="3" type="ORF">MSAN_00877800</name>
</gene>
<protein>
    <submittedName>
        <fullName evidence="3">Uncharacterized protein</fullName>
    </submittedName>
</protein>
<evidence type="ECO:0000313" key="3">
    <source>
        <dbReference type="EMBL" id="KAF7368116.1"/>
    </source>
</evidence>
<feature type="region of interest" description="Disordered" evidence="1">
    <location>
        <begin position="1"/>
        <end position="32"/>
    </location>
</feature>
<accession>A0A8H6Z0H0</accession>
<keyword evidence="2" id="KW-0812">Transmembrane</keyword>
<feature type="transmembrane region" description="Helical" evidence="2">
    <location>
        <begin position="139"/>
        <end position="157"/>
    </location>
</feature>